<dbReference type="InterPro" id="IPR036291">
    <property type="entry name" value="NAD(P)-bd_dom_sf"/>
</dbReference>
<reference evidence="6 7" key="1">
    <citation type="submission" date="2013-06" db="EMBL/GenBank/DDBJ databases">
        <title>Whole genome shotgun sequence of Bacillus selenatarsenatis SF-1.</title>
        <authorList>
            <person name="Kuroda M."/>
            <person name="Sei K."/>
            <person name="Yamashita M."/>
            <person name="Ike M."/>
        </authorList>
    </citation>
    <scope>NUCLEOTIDE SEQUENCE [LARGE SCALE GENOMIC DNA]</scope>
    <source>
        <strain evidence="6 7">SF-1</strain>
    </source>
</reference>
<organism evidence="6 7">
    <name type="scientific">Mesobacillus selenatarsenatis (strain DSM 18680 / JCM 14380 / FERM P-15431 / SF-1)</name>
    <dbReference type="NCBI Taxonomy" id="1321606"/>
    <lineage>
        <taxon>Bacteria</taxon>
        <taxon>Bacillati</taxon>
        <taxon>Bacillota</taxon>
        <taxon>Bacilli</taxon>
        <taxon>Bacillales</taxon>
        <taxon>Bacillaceae</taxon>
        <taxon>Mesobacillus</taxon>
    </lineage>
</organism>
<keyword evidence="4" id="KW-0521">NADP</keyword>
<keyword evidence="3" id="KW-0963">Cytoplasm</keyword>
<dbReference type="Proteomes" id="UP000031014">
    <property type="component" value="Unassembled WGS sequence"/>
</dbReference>
<dbReference type="PANTHER" id="PTHR44085:SF2">
    <property type="entry name" value="SEPIAPTERIN REDUCTASE"/>
    <property type="match status" value="1"/>
</dbReference>
<evidence type="ECO:0000256" key="2">
    <source>
        <dbReference type="ARBA" id="ARBA00006484"/>
    </source>
</evidence>
<dbReference type="PANTHER" id="PTHR44085">
    <property type="entry name" value="SEPIAPTERIN REDUCTASE"/>
    <property type="match status" value="1"/>
</dbReference>
<accession>A0A0A8X842</accession>
<dbReference type="GO" id="GO:0004757">
    <property type="term" value="F:sepiapterin reductase (NADP+) activity"/>
    <property type="evidence" value="ECO:0007669"/>
    <property type="project" value="TreeGrafter"/>
</dbReference>
<dbReference type="OrthoDB" id="9794387at2"/>
<dbReference type="InterPro" id="IPR020904">
    <property type="entry name" value="Sc_DH/Rdtase_CS"/>
</dbReference>
<evidence type="ECO:0000256" key="5">
    <source>
        <dbReference type="ARBA" id="ARBA00023002"/>
    </source>
</evidence>
<dbReference type="EMBL" id="BASE01000054">
    <property type="protein sequence ID" value="GAM14316.1"/>
    <property type="molecule type" value="Genomic_DNA"/>
</dbReference>
<dbReference type="PROSITE" id="PS00061">
    <property type="entry name" value="ADH_SHORT"/>
    <property type="match status" value="1"/>
</dbReference>
<proteinExistence type="inferred from homology"/>
<dbReference type="InterPro" id="IPR002347">
    <property type="entry name" value="SDR_fam"/>
</dbReference>
<dbReference type="Pfam" id="PF00106">
    <property type="entry name" value="adh_short"/>
    <property type="match status" value="1"/>
</dbReference>
<gene>
    <name evidence="6" type="ORF">SAMD00020551_2465</name>
</gene>
<comment type="similarity">
    <text evidence="2">Belongs to the short-chain dehydrogenases/reductases (SDR) family.</text>
</comment>
<evidence type="ECO:0000256" key="1">
    <source>
        <dbReference type="ARBA" id="ARBA00004496"/>
    </source>
</evidence>
<keyword evidence="5" id="KW-0560">Oxidoreductase</keyword>
<dbReference type="STRING" id="1321606.SAMD00020551_2465"/>
<evidence type="ECO:0000313" key="7">
    <source>
        <dbReference type="Proteomes" id="UP000031014"/>
    </source>
</evidence>
<dbReference type="RefSeq" id="WP_041966078.1">
    <property type="nucleotide sequence ID" value="NZ_BASE01000054.1"/>
</dbReference>
<protein>
    <submittedName>
        <fullName evidence="6">Dehydrogenases with different specificities (Related to short-chain alcohol dehydrogenases)</fullName>
    </submittedName>
</protein>
<name>A0A0A8X842_MESS1</name>
<dbReference type="InterPro" id="IPR051721">
    <property type="entry name" value="Biopterin_syn/organic_redct"/>
</dbReference>
<sequence>MKYAIITGASRGLGASAAQQMLAEGIHVISVSRNENSSLKQAAEKAGAGYIHHSCDLSSEVQVQSVFTAIAADVFKNAEAVYVINNAGVIEPIDMTGELDSSLVQTNVQVNLTAPILISNLFLQKAKETGTRVIIANVTSGAGERPIQGWSIYCSTKAAVNMFTMTAGLELENSGSSSKVIAFSPGIMDTDMQVTIRSSSEESFADVDTFRNYKESGSLRSPDTVAGALVKLVLADNLENGKIYKVNDLL</sequence>
<keyword evidence="7" id="KW-1185">Reference proteome</keyword>
<dbReference type="PRINTS" id="PR00081">
    <property type="entry name" value="GDHRDH"/>
</dbReference>
<dbReference type="NCBIfam" id="NF005381">
    <property type="entry name" value="PRK06924.1"/>
    <property type="match status" value="1"/>
</dbReference>
<dbReference type="AlphaFoldDB" id="A0A0A8X842"/>
<dbReference type="SUPFAM" id="SSF51735">
    <property type="entry name" value="NAD(P)-binding Rossmann-fold domains"/>
    <property type="match status" value="1"/>
</dbReference>
<dbReference type="GO" id="GO:0005737">
    <property type="term" value="C:cytoplasm"/>
    <property type="evidence" value="ECO:0007669"/>
    <property type="project" value="UniProtKB-SubCell"/>
</dbReference>
<evidence type="ECO:0000313" key="6">
    <source>
        <dbReference type="EMBL" id="GAM14316.1"/>
    </source>
</evidence>
<comment type="caution">
    <text evidence="6">The sequence shown here is derived from an EMBL/GenBank/DDBJ whole genome shotgun (WGS) entry which is preliminary data.</text>
</comment>
<dbReference type="GO" id="GO:0006729">
    <property type="term" value="P:tetrahydrobiopterin biosynthetic process"/>
    <property type="evidence" value="ECO:0007669"/>
    <property type="project" value="TreeGrafter"/>
</dbReference>
<comment type="subcellular location">
    <subcellularLocation>
        <location evidence="1">Cytoplasm</location>
    </subcellularLocation>
</comment>
<dbReference type="Gene3D" id="3.40.50.720">
    <property type="entry name" value="NAD(P)-binding Rossmann-like Domain"/>
    <property type="match status" value="1"/>
</dbReference>
<evidence type="ECO:0000256" key="3">
    <source>
        <dbReference type="ARBA" id="ARBA00022490"/>
    </source>
</evidence>
<evidence type="ECO:0000256" key="4">
    <source>
        <dbReference type="ARBA" id="ARBA00022857"/>
    </source>
</evidence>